<organism evidence="1 2">
    <name type="scientific">Azospirillum argentinense</name>
    <dbReference type="NCBI Taxonomy" id="2970906"/>
    <lineage>
        <taxon>Bacteria</taxon>
        <taxon>Pseudomonadati</taxon>
        <taxon>Pseudomonadota</taxon>
        <taxon>Alphaproteobacteria</taxon>
        <taxon>Rhodospirillales</taxon>
        <taxon>Azospirillaceae</taxon>
        <taxon>Azospirillum</taxon>
    </lineage>
</organism>
<evidence type="ECO:0000313" key="1">
    <source>
        <dbReference type="EMBL" id="KAA1055014.1"/>
    </source>
</evidence>
<dbReference type="EMBL" id="VEWN01000008">
    <property type="protein sequence ID" value="KAA1055014.1"/>
    <property type="molecule type" value="Genomic_DNA"/>
</dbReference>
<protein>
    <submittedName>
        <fullName evidence="1">Uncharacterized protein</fullName>
    </submittedName>
</protein>
<sequence>MTGQAEAITKRTLTIKNMECPECVPLTLFLESVTAFFLPAP</sequence>
<dbReference type="Proteomes" id="UP000325333">
    <property type="component" value="Unassembled WGS sequence"/>
</dbReference>
<proteinExistence type="predicted"/>
<accession>A0A5B0KVQ8</accession>
<gene>
    <name evidence="1" type="ORF">FH063_006290</name>
</gene>
<dbReference type="AlphaFoldDB" id="A0A5B0KVQ8"/>
<reference evidence="1 2" key="1">
    <citation type="submission" date="2019-07" db="EMBL/GenBank/DDBJ databases">
        <title>Genome sequencing of the stress-tolerant strain Azospirillum brasilense Az19.</title>
        <authorList>
            <person name="Maroniche G.A."/>
            <person name="Garcia J.E."/>
            <person name="Pagnussat L."/>
            <person name="Amenta M."/>
            <person name="Creus C.M."/>
        </authorList>
    </citation>
    <scope>NUCLEOTIDE SEQUENCE [LARGE SCALE GENOMIC DNA]</scope>
    <source>
        <strain evidence="1 2">Az19</strain>
    </source>
</reference>
<comment type="caution">
    <text evidence="1">The sequence shown here is derived from an EMBL/GenBank/DDBJ whole genome shotgun (WGS) entry which is preliminary data.</text>
</comment>
<evidence type="ECO:0000313" key="2">
    <source>
        <dbReference type="Proteomes" id="UP000325333"/>
    </source>
</evidence>
<name>A0A5B0KVQ8_9PROT</name>